<gene>
    <name evidence="8" type="ORF">Cch02nite_49290</name>
</gene>
<dbReference type="Pfam" id="PF01810">
    <property type="entry name" value="LysE"/>
    <property type="match status" value="1"/>
</dbReference>
<evidence type="ECO:0000313" key="8">
    <source>
        <dbReference type="EMBL" id="GIF91485.1"/>
    </source>
</evidence>
<name>A0A8J3K697_9ACTN</name>
<keyword evidence="9" id="KW-1185">Reference proteome</keyword>
<comment type="similarity">
    <text evidence="2">Belongs to the Rht family.</text>
</comment>
<organism evidence="8 9">
    <name type="scientific">Catellatospora chokoriensis</name>
    <dbReference type="NCBI Taxonomy" id="310353"/>
    <lineage>
        <taxon>Bacteria</taxon>
        <taxon>Bacillati</taxon>
        <taxon>Actinomycetota</taxon>
        <taxon>Actinomycetes</taxon>
        <taxon>Micromonosporales</taxon>
        <taxon>Micromonosporaceae</taxon>
        <taxon>Catellatospora</taxon>
    </lineage>
</organism>
<evidence type="ECO:0000256" key="3">
    <source>
        <dbReference type="ARBA" id="ARBA00022475"/>
    </source>
</evidence>
<protein>
    <submittedName>
        <fullName evidence="8">Putative membrane protein</fullName>
    </submittedName>
</protein>
<keyword evidence="5 7" id="KW-1133">Transmembrane helix</keyword>
<dbReference type="RefSeq" id="WP_191844379.1">
    <property type="nucleotide sequence ID" value="NZ_BAAALB010000050.1"/>
</dbReference>
<feature type="transmembrane region" description="Helical" evidence="7">
    <location>
        <begin position="125"/>
        <end position="146"/>
    </location>
</feature>
<evidence type="ECO:0000256" key="5">
    <source>
        <dbReference type="ARBA" id="ARBA00022989"/>
    </source>
</evidence>
<dbReference type="GO" id="GO:0015820">
    <property type="term" value="P:L-leucine transport"/>
    <property type="evidence" value="ECO:0007669"/>
    <property type="project" value="TreeGrafter"/>
</dbReference>
<keyword evidence="6 7" id="KW-0472">Membrane</keyword>
<dbReference type="PANTHER" id="PTHR30086:SF15">
    <property type="entry name" value="LEUCINE EFFLUX PROTEIN"/>
    <property type="match status" value="1"/>
</dbReference>
<sequence>MLGVTDLYTYVLGTIAIVLLPGPNSLYVLAVAARRGVRQGYRGAMGVFCGDGVLMLVSAAGMASLLRAVPALFMVVKYAGAAYLGFVGIKMLVGAIRGWRDRSAGRVAASTPEPEPKAENAFRRAFTISLMNPKAILFFVSFFIQFVDPGYAYPALSFLLLAIIVQICSALYLSVLIFSGNRLAAAFRTRRRLAAAGTSAIGALFVGFGVKLATSSLS</sequence>
<comment type="caution">
    <text evidence="8">The sequence shown here is derived from an EMBL/GenBank/DDBJ whole genome shotgun (WGS) entry which is preliminary data.</text>
</comment>
<feature type="transmembrane region" description="Helical" evidence="7">
    <location>
        <begin position="158"/>
        <end position="181"/>
    </location>
</feature>
<keyword evidence="3" id="KW-1003">Cell membrane</keyword>
<dbReference type="InterPro" id="IPR001123">
    <property type="entry name" value="LeuE-type"/>
</dbReference>
<dbReference type="GO" id="GO:0005886">
    <property type="term" value="C:plasma membrane"/>
    <property type="evidence" value="ECO:0007669"/>
    <property type="project" value="UniProtKB-SubCell"/>
</dbReference>
<reference evidence="8 9" key="1">
    <citation type="submission" date="2021-01" db="EMBL/GenBank/DDBJ databases">
        <title>Whole genome shotgun sequence of Catellatospora chokoriensis NBRC 107358.</title>
        <authorList>
            <person name="Komaki H."/>
            <person name="Tamura T."/>
        </authorList>
    </citation>
    <scope>NUCLEOTIDE SEQUENCE [LARGE SCALE GENOMIC DNA]</scope>
    <source>
        <strain evidence="8 9">NBRC 107358</strain>
    </source>
</reference>
<dbReference type="NCBIfam" id="NF008201">
    <property type="entry name" value="PRK10958.1"/>
    <property type="match status" value="1"/>
</dbReference>
<evidence type="ECO:0000256" key="1">
    <source>
        <dbReference type="ARBA" id="ARBA00004651"/>
    </source>
</evidence>
<dbReference type="PIRSF" id="PIRSF006324">
    <property type="entry name" value="LeuE"/>
    <property type="match status" value="1"/>
</dbReference>
<feature type="transmembrane region" description="Helical" evidence="7">
    <location>
        <begin position="72"/>
        <end position="93"/>
    </location>
</feature>
<comment type="subcellular location">
    <subcellularLocation>
        <location evidence="1">Cell membrane</location>
        <topology evidence="1">Multi-pass membrane protein</topology>
    </subcellularLocation>
</comment>
<feature type="transmembrane region" description="Helical" evidence="7">
    <location>
        <begin position="12"/>
        <end position="33"/>
    </location>
</feature>
<dbReference type="Proteomes" id="UP000619293">
    <property type="component" value="Unassembled WGS sequence"/>
</dbReference>
<dbReference type="GO" id="GO:0015190">
    <property type="term" value="F:L-leucine transmembrane transporter activity"/>
    <property type="evidence" value="ECO:0007669"/>
    <property type="project" value="TreeGrafter"/>
</dbReference>
<evidence type="ECO:0000256" key="7">
    <source>
        <dbReference type="SAM" id="Phobius"/>
    </source>
</evidence>
<evidence type="ECO:0000256" key="2">
    <source>
        <dbReference type="ARBA" id="ARBA00007928"/>
    </source>
</evidence>
<evidence type="ECO:0000256" key="6">
    <source>
        <dbReference type="ARBA" id="ARBA00023136"/>
    </source>
</evidence>
<dbReference type="EMBL" id="BONG01000032">
    <property type="protein sequence ID" value="GIF91485.1"/>
    <property type="molecule type" value="Genomic_DNA"/>
</dbReference>
<proteinExistence type="inferred from homology"/>
<dbReference type="PANTHER" id="PTHR30086">
    <property type="entry name" value="ARGININE EXPORTER PROTEIN ARGO"/>
    <property type="match status" value="1"/>
</dbReference>
<accession>A0A8J3K697</accession>
<feature type="transmembrane region" description="Helical" evidence="7">
    <location>
        <begin position="193"/>
        <end position="213"/>
    </location>
</feature>
<keyword evidence="4 7" id="KW-0812">Transmembrane</keyword>
<evidence type="ECO:0000313" key="9">
    <source>
        <dbReference type="Proteomes" id="UP000619293"/>
    </source>
</evidence>
<dbReference type="AlphaFoldDB" id="A0A8J3K697"/>
<evidence type="ECO:0000256" key="4">
    <source>
        <dbReference type="ARBA" id="ARBA00022692"/>
    </source>
</evidence>
<feature type="transmembrane region" description="Helical" evidence="7">
    <location>
        <begin position="45"/>
        <end position="66"/>
    </location>
</feature>